<keyword evidence="3" id="KW-1185">Reference proteome</keyword>
<dbReference type="PANTHER" id="PTHR43796">
    <property type="entry name" value="CARBOXYNORSPERMIDINE SYNTHASE"/>
    <property type="match status" value="1"/>
</dbReference>
<dbReference type="OrthoDB" id="528778at2"/>
<reference evidence="3" key="1">
    <citation type="submission" date="2017-08" db="EMBL/GenBank/DDBJ databases">
        <title>Direct submision.</title>
        <authorList>
            <person name="Kim S.-J."/>
            <person name="Rhee S.-K."/>
        </authorList>
    </citation>
    <scope>NUCLEOTIDE SEQUENCE [LARGE SCALE GENOMIC DNA]</scope>
    <source>
        <strain evidence="3">GI5</strain>
    </source>
</reference>
<dbReference type="Proteomes" id="UP000235116">
    <property type="component" value="Chromosome"/>
</dbReference>
<dbReference type="EMBL" id="CP022684">
    <property type="protein sequence ID" value="AUM15037.1"/>
    <property type="molecule type" value="Genomic_DNA"/>
</dbReference>
<evidence type="ECO:0000313" key="2">
    <source>
        <dbReference type="EMBL" id="AUM15037.1"/>
    </source>
</evidence>
<proteinExistence type="predicted"/>
<sequence>MMKRILVIGGYGNFGQFISKALAQEPDIQLIIAGRSLGKAQACCSRIEAINQPVALAINIYSDLAASLRNAAPDIVIHTSGPFQDQGYQVAEACIEIGSHYIDLADGRTFVAGITSLQQAAAEKGLLICSGASSVPGLSSALIQHYQPQFHSITEVDYAISTAHNTSRGLATTRAVLSYAGKPFAALRNGRSTNVIGWRGTRSKQFWKLGNRLLGNCDIPDLALFPSHFPDLETIRFQAGLELPFIHHALATLAWLVQHRLCPDLPAFAPAMMALSRLFDAFGTEDSGFFMELIGLDAKKNLRKVRFDLIARQGDGLYIPTIPAIVVALKLARNQITQTGACACLGLVTLEEYFERLKPVHIEWQELIT</sequence>
<gene>
    <name evidence="2" type="ORF">Kalk_19540</name>
</gene>
<feature type="domain" description="Saccharopine dehydrogenase NADP binding" evidence="1">
    <location>
        <begin position="5"/>
        <end position="125"/>
    </location>
</feature>
<dbReference type="InterPro" id="IPR005097">
    <property type="entry name" value="Sacchrp_dh_NADP-bd"/>
</dbReference>
<dbReference type="KEGG" id="kak:Kalk_19540"/>
<accession>A0A2K9LRZ4</accession>
<dbReference type="SUPFAM" id="SSF51735">
    <property type="entry name" value="NAD(P)-binding Rossmann-fold domains"/>
    <property type="match status" value="1"/>
</dbReference>
<evidence type="ECO:0000313" key="3">
    <source>
        <dbReference type="Proteomes" id="UP000235116"/>
    </source>
</evidence>
<dbReference type="PANTHER" id="PTHR43796:SF2">
    <property type="entry name" value="CARBOXYNORSPERMIDINE SYNTHASE"/>
    <property type="match status" value="1"/>
</dbReference>
<dbReference type="InterPro" id="IPR036291">
    <property type="entry name" value="NAD(P)-bd_dom_sf"/>
</dbReference>
<organism evidence="2 3">
    <name type="scientific">Ketobacter alkanivorans</name>
    <dbReference type="NCBI Taxonomy" id="1917421"/>
    <lineage>
        <taxon>Bacteria</taxon>
        <taxon>Pseudomonadati</taxon>
        <taxon>Pseudomonadota</taxon>
        <taxon>Gammaproteobacteria</taxon>
        <taxon>Pseudomonadales</taxon>
        <taxon>Ketobacteraceae</taxon>
        <taxon>Ketobacter</taxon>
    </lineage>
</organism>
<evidence type="ECO:0000259" key="1">
    <source>
        <dbReference type="Pfam" id="PF03435"/>
    </source>
</evidence>
<dbReference type="Gene3D" id="3.40.50.720">
    <property type="entry name" value="NAD(P)-binding Rossmann-like Domain"/>
    <property type="match status" value="1"/>
</dbReference>
<name>A0A2K9LRZ4_9GAMM</name>
<dbReference type="AlphaFoldDB" id="A0A2K9LRZ4"/>
<protein>
    <submittedName>
        <fullName evidence="2">Potassium transporter</fullName>
    </submittedName>
</protein>
<dbReference type="Pfam" id="PF03435">
    <property type="entry name" value="Sacchrp_dh_NADP"/>
    <property type="match status" value="1"/>
</dbReference>